<dbReference type="EMBL" id="WTXG01000143">
    <property type="protein sequence ID" value="KAI0291791.1"/>
    <property type="molecule type" value="Genomic_DNA"/>
</dbReference>
<keyword evidence="3" id="KW-1185">Reference proteome</keyword>
<evidence type="ECO:0000313" key="3">
    <source>
        <dbReference type="Proteomes" id="UP001203297"/>
    </source>
</evidence>
<reference evidence="2" key="1">
    <citation type="journal article" date="2022" name="New Phytol.">
        <title>Evolutionary transition to the ectomycorrhizal habit in the genomes of a hyperdiverse lineage of mushroom-forming fungi.</title>
        <authorList>
            <person name="Looney B."/>
            <person name="Miyauchi S."/>
            <person name="Morin E."/>
            <person name="Drula E."/>
            <person name="Courty P.E."/>
            <person name="Kohler A."/>
            <person name="Kuo A."/>
            <person name="LaButti K."/>
            <person name="Pangilinan J."/>
            <person name="Lipzen A."/>
            <person name="Riley R."/>
            <person name="Andreopoulos W."/>
            <person name="He G."/>
            <person name="Johnson J."/>
            <person name="Nolan M."/>
            <person name="Tritt A."/>
            <person name="Barry K.W."/>
            <person name="Grigoriev I.V."/>
            <person name="Nagy L.G."/>
            <person name="Hibbett D."/>
            <person name="Henrissat B."/>
            <person name="Matheny P.B."/>
            <person name="Labbe J."/>
            <person name="Martin F.M."/>
        </authorList>
    </citation>
    <scope>NUCLEOTIDE SEQUENCE</scope>
    <source>
        <strain evidence="2">BPL690</strain>
    </source>
</reference>
<evidence type="ECO:0000256" key="1">
    <source>
        <dbReference type="SAM" id="MobiDB-lite"/>
    </source>
</evidence>
<accession>A0AAD4QFD7</accession>
<proteinExistence type="predicted"/>
<dbReference type="Proteomes" id="UP001203297">
    <property type="component" value="Unassembled WGS sequence"/>
</dbReference>
<sequence>MGIVREQVPSTRGLGGLDPDSGSVAGVRELHVSLTRPFFLCGHQREEMKRAVRGTLPRLTLREFLYTFTFSTLSSVHIPPSFLFASRDSCAR</sequence>
<organism evidence="2 3">
    <name type="scientific">Multifurca ochricompacta</name>
    <dbReference type="NCBI Taxonomy" id="376703"/>
    <lineage>
        <taxon>Eukaryota</taxon>
        <taxon>Fungi</taxon>
        <taxon>Dikarya</taxon>
        <taxon>Basidiomycota</taxon>
        <taxon>Agaricomycotina</taxon>
        <taxon>Agaricomycetes</taxon>
        <taxon>Russulales</taxon>
        <taxon>Russulaceae</taxon>
        <taxon>Multifurca</taxon>
    </lineage>
</organism>
<evidence type="ECO:0000313" key="2">
    <source>
        <dbReference type="EMBL" id="KAI0291791.1"/>
    </source>
</evidence>
<dbReference type="Gene3D" id="3.90.1140.10">
    <property type="entry name" value="Cyclic phosphodiesterase"/>
    <property type="match status" value="1"/>
</dbReference>
<dbReference type="AlphaFoldDB" id="A0AAD4QFD7"/>
<protein>
    <submittedName>
        <fullName evidence="2">Uncharacterized protein</fullName>
    </submittedName>
</protein>
<name>A0AAD4QFD7_9AGAM</name>
<feature type="region of interest" description="Disordered" evidence="1">
    <location>
        <begin position="1"/>
        <end position="22"/>
    </location>
</feature>
<gene>
    <name evidence="2" type="ORF">B0F90DRAFT_1774550</name>
</gene>
<comment type="caution">
    <text evidence="2">The sequence shown here is derived from an EMBL/GenBank/DDBJ whole genome shotgun (WGS) entry which is preliminary data.</text>
</comment>